<evidence type="ECO:0000313" key="1">
    <source>
        <dbReference type="EMBL" id="WYJ90205.1"/>
    </source>
</evidence>
<dbReference type="GO" id="GO:0003677">
    <property type="term" value="F:DNA binding"/>
    <property type="evidence" value="ECO:0007669"/>
    <property type="project" value="InterPro"/>
</dbReference>
<keyword evidence="2" id="KW-1185">Reference proteome</keyword>
<sequence>MIYDVVKNLATLRKVSINKIETDLELSSSTISKWNVSIPRADSLDKVARYLGTTSEKILEQSNIQNK</sequence>
<reference evidence="1" key="1">
    <citation type="submission" date="2017-05" db="EMBL/GenBank/DDBJ databases">
        <authorList>
            <consortium name="The Broad Institute Genomics Platform"/>
            <consortium name="The Broad Institute Genomic Center for Infectious Diseases"/>
            <person name="Earl A."/>
            <person name="Manson A."/>
            <person name="Schwartman J."/>
            <person name="Gilmore M."/>
            <person name="Abouelleil A."/>
            <person name="Cao P."/>
            <person name="Chapman S."/>
            <person name="Cusick C."/>
            <person name="Shea T."/>
            <person name="Young S."/>
            <person name="Neafsey D."/>
            <person name="Nusbaum C."/>
            <person name="Birren B."/>
        </authorList>
    </citation>
    <scope>NUCLEOTIDE SEQUENCE</scope>
    <source>
        <strain evidence="1">9E7_DIV0242</strain>
    </source>
</reference>
<evidence type="ECO:0008006" key="3">
    <source>
        <dbReference type="Google" id="ProtNLM"/>
    </source>
</evidence>
<evidence type="ECO:0000313" key="2">
    <source>
        <dbReference type="Proteomes" id="UP000195141"/>
    </source>
</evidence>
<dbReference type="InterPro" id="IPR010982">
    <property type="entry name" value="Lambda_DNA-bd_dom_sf"/>
</dbReference>
<accession>A0AAQ3VYW7</accession>
<gene>
    <name evidence="1" type="ORF">A5888_001933</name>
</gene>
<dbReference type="Gene3D" id="1.10.260.40">
    <property type="entry name" value="lambda repressor-like DNA-binding domains"/>
    <property type="match status" value="1"/>
</dbReference>
<dbReference type="RefSeq" id="WP_339102047.1">
    <property type="nucleotide sequence ID" value="NZ_CP147247.1"/>
</dbReference>
<dbReference type="Proteomes" id="UP000195141">
    <property type="component" value="Chromosome"/>
</dbReference>
<protein>
    <recommendedName>
        <fullName evidence="3">HTH cro/C1-type domain-containing protein</fullName>
    </recommendedName>
</protein>
<dbReference type="AlphaFoldDB" id="A0AAQ3VYW7"/>
<reference evidence="1" key="2">
    <citation type="submission" date="2024-03" db="EMBL/GenBank/DDBJ databases">
        <title>The Genome Sequence of Enterococcus sp. DIV0242b.</title>
        <authorList>
            <consortium name="The Broad Institute Genomics Platform"/>
            <consortium name="The Broad Institute Microbial Omics Core"/>
            <consortium name="The Broad Institute Genomic Center for Infectious Diseases"/>
            <person name="Earl A."/>
            <person name="Manson A."/>
            <person name="Gilmore M."/>
            <person name="Schwartman J."/>
            <person name="Shea T."/>
            <person name="Abouelleil A."/>
            <person name="Cao P."/>
            <person name="Chapman S."/>
            <person name="Cusick C."/>
            <person name="Young S."/>
            <person name="Neafsey D."/>
            <person name="Nusbaum C."/>
            <person name="Birren B."/>
        </authorList>
    </citation>
    <scope>NUCLEOTIDE SEQUENCE</scope>
    <source>
        <strain evidence="1">9E7_DIV0242</strain>
    </source>
</reference>
<name>A0AAQ3VYW7_9ENTE</name>
<proteinExistence type="predicted"/>
<organism evidence="1 2">
    <name type="scientific">Candidatus Enterococcus clewellii</name>
    <dbReference type="NCBI Taxonomy" id="1834193"/>
    <lineage>
        <taxon>Bacteria</taxon>
        <taxon>Bacillati</taxon>
        <taxon>Bacillota</taxon>
        <taxon>Bacilli</taxon>
        <taxon>Lactobacillales</taxon>
        <taxon>Enterococcaceae</taxon>
        <taxon>Enterococcus</taxon>
    </lineage>
</organism>
<dbReference type="EMBL" id="CP147247">
    <property type="protein sequence ID" value="WYJ90205.1"/>
    <property type="molecule type" value="Genomic_DNA"/>
</dbReference>